<dbReference type="InterPro" id="IPR003675">
    <property type="entry name" value="Rce1/LyrA-like_dom"/>
</dbReference>
<feature type="transmembrane region" description="Helical" evidence="1">
    <location>
        <begin position="262"/>
        <end position="285"/>
    </location>
</feature>
<gene>
    <name evidence="3" type="ORF">QT711_13140</name>
</gene>
<proteinExistence type="predicted"/>
<dbReference type="PANTHER" id="PTHR39430:SF1">
    <property type="entry name" value="PROTEASE"/>
    <property type="match status" value="1"/>
</dbReference>
<feature type="transmembrane region" description="Helical" evidence="1">
    <location>
        <begin position="138"/>
        <end position="155"/>
    </location>
</feature>
<feature type="transmembrane region" description="Helical" evidence="1">
    <location>
        <begin position="198"/>
        <end position="215"/>
    </location>
</feature>
<reference evidence="3 4" key="1">
    <citation type="submission" date="2023-06" db="EMBL/GenBank/DDBJ databases">
        <title>Sporosarcina sp. nov., isolated from Korean traditional fermented seafood 'Jeotgal'.</title>
        <authorList>
            <person name="Yang A.I."/>
            <person name="Shin N.-R."/>
        </authorList>
    </citation>
    <scope>NUCLEOTIDE SEQUENCE [LARGE SCALE GENOMIC DNA]</scope>
    <source>
        <strain evidence="3 4">KCTC13119</strain>
    </source>
</reference>
<feature type="transmembrane region" description="Helical" evidence="1">
    <location>
        <begin position="222"/>
        <end position="242"/>
    </location>
</feature>
<keyword evidence="4" id="KW-1185">Reference proteome</keyword>
<accession>A0ABU4GAZ3</accession>
<feature type="transmembrane region" description="Helical" evidence="1">
    <location>
        <begin position="103"/>
        <end position="123"/>
    </location>
</feature>
<evidence type="ECO:0000313" key="4">
    <source>
        <dbReference type="Proteomes" id="UP001282284"/>
    </source>
</evidence>
<feature type="transmembrane region" description="Helical" evidence="1">
    <location>
        <begin position="176"/>
        <end position="192"/>
    </location>
</feature>
<sequence length="297" mass="32599">MFKNDANQVRAGWILLLAAVSMFVGQQLFALPGVFVLLFTDSSSMMTGSEADLLASFDDYPWIFLLTQGGGTIGGMLVTVLLWKFLNKGTLQTLGFRRPLKDLGFGLLLGAISIVLIFIILYATGDVTLLKPFSQPEFSVYTLTFLLLFILVGFFEEMFFRGYVMRTMADRGNPKWLIYIVSAVIFSLAHGMNPNVSLIGLLNIALVGVLFAYMFDVTKSLWLPIGYHITWNYVQGNVFGFPVSGTTPHGIYSISVEGGNELLTGGAFGLEGGMLATLLIVLGFLATRVYEKMRGDA</sequence>
<dbReference type="Pfam" id="PF02517">
    <property type="entry name" value="Rce1-like"/>
    <property type="match status" value="1"/>
</dbReference>
<keyword evidence="1" id="KW-0472">Membrane</keyword>
<comment type="caution">
    <text evidence="3">The sequence shown here is derived from an EMBL/GenBank/DDBJ whole genome shotgun (WGS) entry which is preliminary data.</text>
</comment>
<feature type="transmembrane region" description="Helical" evidence="1">
    <location>
        <begin position="60"/>
        <end position="83"/>
    </location>
</feature>
<protein>
    <submittedName>
        <fullName evidence="3">Type II CAAX endopeptidase family protein</fullName>
    </submittedName>
</protein>
<dbReference type="PANTHER" id="PTHR39430">
    <property type="entry name" value="MEMBRANE-ASSOCIATED PROTEASE-RELATED"/>
    <property type="match status" value="1"/>
</dbReference>
<keyword evidence="1" id="KW-1133">Transmembrane helix</keyword>
<dbReference type="RefSeq" id="WP_317944957.1">
    <property type="nucleotide sequence ID" value="NZ_JAUBDI010000013.1"/>
</dbReference>
<dbReference type="EMBL" id="JAUBDI010000013">
    <property type="protein sequence ID" value="MDW0114136.1"/>
    <property type="molecule type" value="Genomic_DNA"/>
</dbReference>
<feature type="domain" description="CAAX prenyl protease 2/Lysostaphin resistance protein A-like" evidence="2">
    <location>
        <begin position="142"/>
        <end position="234"/>
    </location>
</feature>
<evidence type="ECO:0000259" key="2">
    <source>
        <dbReference type="Pfam" id="PF02517"/>
    </source>
</evidence>
<organism evidence="3 4">
    <name type="scientific">Sporosarcina saromensis</name>
    <dbReference type="NCBI Taxonomy" id="359365"/>
    <lineage>
        <taxon>Bacteria</taxon>
        <taxon>Bacillati</taxon>
        <taxon>Bacillota</taxon>
        <taxon>Bacilli</taxon>
        <taxon>Bacillales</taxon>
        <taxon>Caryophanaceae</taxon>
        <taxon>Sporosarcina</taxon>
    </lineage>
</organism>
<name>A0ABU4GAZ3_9BACL</name>
<dbReference type="Proteomes" id="UP001282284">
    <property type="component" value="Unassembled WGS sequence"/>
</dbReference>
<feature type="transmembrane region" description="Helical" evidence="1">
    <location>
        <begin position="12"/>
        <end position="40"/>
    </location>
</feature>
<evidence type="ECO:0000313" key="3">
    <source>
        <dbReference type="EMBL" id="MDW0114136.1"/>
    </source>
</evidence>
<keyword evidence="1" id="KW-0812">Transmembrane</keyword>
<evidence type="ECO:0000256" key="1">
    <source>
        <dbReference type="SAM" id="Phobius"/>
    </source>
</evidence>